<proteinExistence type="predicted"/>
<dbReference type="PRINTS" id="PR00213">
    <property type="entry name" value="MYELINP0"/>
</dbReference>
<dbReference type="GO" id="GO:0042552">
    <property type="term" value="P:myelination"/>
    <property type="evidence" value="ECO:0007669"/>
    <property type="project" value="TreeGrafter"/>
</dbReference>
<keyword evidence="4" id="KW-1133">Transmembrane helix</keyword>
<feature type="domain" description="Ig-like" evidence="8">
    <location>
        <begin position="37"/>
        <end position="78"/>
    </location>
</feature>
<evidence type="ECO:0000256" key="1">
    <source>
        <dbReference type="ARBA" id="ARBA00004370"/>
    </source>
</evidence>
<keyword evidence="5" id="KW-0472">Membrane</keyword>
<keyword evidence="10" id="KW-1185">Reference proteome</keyword>
<evidence type="ECO:0000313" key="9">
    <source>
        <dbReference type="Ensembl" id="ENSCABP00000029491.1"/>
    </source>
</evidence>
<evidence type="ECO:0000256" key="3">
    <source>
        <dbReference type="ARBA" id="ARBA00022729"/>
    </source>
</evidence>
<evidence type="ECO:0000256" key="6">
    <source>
        <dbReference type="ARBA" id="ARBA00023157"/>
    </source>
</evidence>
<dbReference type="InterPro" id="IPR000920">
    <property type="entry name" value="Myelin_P0-rel"/>
</dbReference>
<comment type="subcellular location">
    <subcellularLocation>
        <location evidence="1">Membrane</location>
    </subcellularLocation>
</comment>
<dbReference type="PANTHER" id="PTHR13869">
    <property type="entry name" value="MYELIN P0 RELATED"/>
    <property type="match status" value="1"/>
</dbReference>
<dbReference type="Proteomes" id="UP000694404">
    <property type="component" value="Unplaced"/>
</dbReference>
<dbReference type="GO" id="GO:0005886">
    <property type="term" value="C:plasma membrane"/>
    <property type="evidence" value="ECO:0007669"/>
    <property type="project" value="TreeGrafter"/>
</dbReference>
<evidence type="ECO:0000256" key="5">
    <source>
        <dbReference type="ARBA" id="ARBA00023136"/>
    </source>
</evidence>
<dbReference type="GeneTree" id="ENSGT00960000193142"/>
<dbReference type="Gene3D" id="2.60.40.10">
    <property type="entry name" value="Immunoglobulins"/>
    <property type="match status" value="1"/>
</dbReference>
<evidence type="ECO:0000313" key="10">
    <source>
        <dbReference type="Proteomes" id="UP000694404"/>
    </source>
</evidence>
<evidence type="ECO:0000256" key="7">
    <source>
        <dbReference type="ARBA" id="ARBA00023319"/>
    </source>
</evidence>
<accession>A0A8C0JA79</accession>
<dbReference type="PANTHER" id="PTHR13869:SF7">
    <property type="entry name" value="MYELIN PROTEIN P0"/>
    <property type="match status" value="1"/>
</dbReference>
<evidence type="ECO:0000259" key="8">
    <source>
        <dbReference type="PROSITE" id="PS50835"/>
    </source>
</evidence>
<evidence type="ECO:0000256" key="2">
    <source>
        <dbReference type="ARBA" id="ARBA00022692"/>
    </source>
</evidence>
<protein>
    <recommendedName>
        <fullName evidence="8">Ig-like domain-containing protein</fullName>
    </recommendedName>
</protein>
<keyword evidence="2" id="KW-0812">Transmembrane</keyword>
<dbReference type="SUPFAM" id="SSF48726">
    <property type="entry name" value="Immunoglobulin"/>
    <property type="match status" value="1"/>
</dbReference>
<dbReference type="Ensembl" id="ENSCABT00000032309.1">
    <property type="protein sequence ID" value="ENSCABP00000029491.1"/>
    <property type="gene ID" value="ENSCABG00000021641.1"/>
</dbReference>
<name>A0A8C0JA79_CHEAB</name>
<reference evidence="9" key="2">
    <citation type="submission" date="2025-09" db="UniProtKB">
        <authorList>
            <consortium name="Ensembl"/>
        </authorList>
    </citation>
    <scope>IDENTIFICATION</scope>
</reference>
<reference evidence="9" key="1">
    <citation type="submission" date="2025-08" db="UniProtKB">
        <authorList>
            <consortium name="Ensembl"/>
        </authorList>
    </citation>
    <scope>IDENTIFICATION</scope>
</reference>
<dbReference type="InterPro" id="IPR007110">
    <property type="entry name" value="Ig-like_dom"/>
</dbReference>
<evidence type="ECO:0000256" key="4">
    <source>
        <dbReference type="ARBA" id="ARBA00022989"/>
    </source>
</evidence>
<dbReference type="InterPro" id="IPR036179">
    <property type="entry name" value="Ig-like_dom_sf"/>
</dbReference>
<dbReference type="AlphaFoldDB" id="A0A8C0JA79"/>
<keyword evidence="7" id="KW-0393">Immunoglobulin domain</keyword>
<keyword evidence="6" id="KW-1015">Disulfide bond</keyword>
<dbReference type="PROSITE" id="PS50835">
    <property type="entry name" value="IG_LIKE"/>
    <property type="match status" value="1"/>
</dbReference>
<sequence length="112" mass="11893">PLCTVAFPHNAGAGLDLLLGSGAGMTLGLRLPAVLAPTLAIHVYTHREVHGTVGSQVTLACSFWSSEWISEDVSITWLFQPESGKDTISVRGWWPRPGPCVHPSHPLGSDPA</sequence>
<organism evidence="9 10">
    <name type="scientific">Chelonoidis abingdonii</name>
    <name type="common">Abingdon island giant tortoise</name>
    <name type="synonym">Testudo abingdonii</name>
    <dbReference type="NCBI Taxonomy" id="106734"/>
    <lineage>
        <taxon>Eukaryota</taxon>
        <taxon>Metazoa</taxon>
        <taxon>Chordata</taxon>
        <taxon>Craniata</taxon>
        <taxon>Vertebrata</taxon>
        <taxon>Euteleostomi</taxon>
        <taxon>Archelosauria</taxon>
        <taxon>Testudinata</taxon>
        <taxon>Testudines</taxon>
        <taxon>Cryptodira</taxon>
        <taxon>Durocryptodira</taxon>
        <taxon>Testudinoidea</taxon>
        <taxon>Testudinidae</taxon>
        <taxon>Chelonoidis</taxon>
    </lineage>
</organism>
<dbReference type="InterPro" id="IPR013783">
    <property type="entry name" value="Ig-like_fold"/>
</dbReference>
<keyword evidence="3" id="KW-0732">Signal</keyword>